<dbReference type="Gene3D" id="3.40.50.1360">
    <property type="match status" value="1"/>
</dbReference>
<dbReference type="Pfam" id="PF00455">
    <property type="entry name" value="DeoRC"/>
    <property type="match status" value="1"/>
</dbReference>
<dbReference type="InterPro" id="IPR037171">
    <property type="entry name" value="NagB/RpiA_transferase-like"/>
</dbReference>
<evidence type="ECO:0000313" key="6">
    <source>
        <dbReference type="Proteomes" id="UP000034166"/>
    </source>
</evidence>
<dbReference type="InterPro" id="IPR018356">
    <property type="entry name" value="Tscrpt_reg_HTH_DeoR_CS"/>
</dbReference>
<keyword evidence="6" id="KW-1185">Reference proteome</keyword>
<dbReference type="AlphaFoldDB" id="A0A0M2SZM3"/>
<dbReference type="SMART" id="SM00420">
    <property type="entry name" value="HTH_DEOR"/>
    <property type="match status" value="1"/>
</dbReference>
<dbReference type="InterPro" id="IPR014036">
    <property type="entry name" value="DeoR-like_C"/>
</dbReference>
<gene>
    <name evidence="5" type="ORF">WQ57_01735</name>
</gene>
<dbReference type="Proteomes" id="UP000034166">
    <property type="component" value="Unassembled WGS sequence"/>
</dbReference>
<accession>A0A0M2SZM3</accession>
<name>A0A0M2SZM3_9BACI</name>
<evidence type="ECO:0000259" key="4">
    <source>
        <dbReference type="PROSITE" id="PS51000"/>
    </source>
</evidence>
<dbReference type="PANTHER" id="PTHR30363">
    <property type="entry name" value="HTH-TYPE TRANSCRIPTIONAL REGULATOR SRLR-RELATED"/>
    <property type="match status" value="1"/>
</dbReference>
<keyword evidence="2" id="KW-0238">DNA-binding</keyword>
<dbReference type="GO" id="GO:0003700">
    <property type="term" value="F:DNA-binding transcription factor activity"/>
    <property type="evidence" value="ECO:0007669"/>
    <property type="project" value="InterPro"/>
</dbReference>
<dbReference type="InterPro" id="IPR050313">
    <property type="entry name" value="Carb_Metab_HTH_regulators"/>
</dbReference>
<dbReference type="PROSITE" id="PS51000">
    <property type="entry name" value="HTH_DEOR_2"/>
    <property type="match status" value="1"/>
</dbReference>
<evidence type="ECO:0000313" key="5">
    <source>
        <dbReference type="EMBL" id="KKK40014.1"/>
    </source>
</evidence>
<evidence type="ECO:0000256" key="2">
    <source>
        <dbReference type="ARBA" id="ARBA00023125"/>
    </source>
</evidence>
<dbReference type="PROSITE" id="PS00894">
    <property type="entry name" value="HTH_DEOR_1"/>
    <property type="match status" value="1"/>
</dbReference>
<sequence length="265" mass="29808">MSLLSQERQSMIMNALNEKGKVLVAELAILFEVTPETIRRDLHIMEEERKLTRVHGGAILYSKTQNEPHFEQKQNMMYKAKCAIGKKAASFIEDGDVIVIDVGTTTLQLSKEIKDVTNITIVTNSIAAAYVLNDSLERKQFDGKVIVVGGNLNPEQKSLSGTVTCRMLEEFQFNKAFISCGGIMPPDINDYDMEEANASSMMVKQANQVFLLADSSKVNHRSFSRICDLSDIDYVICDKDIPEEWKLDQRVNHQLKWIAVGGDRT</sequence>
<dbReference type="PRINTS" id="PR00037">
    <property type="entry name" value="HTHLACR"/>
</dbReference>
<keyword evidence="3" id="KW-0804">Transcription</keyword>
<reference evidence="5 6" key="1">
    <citation type="submission" date="2015-04" db="EMBL/GenBank/DDBJ databases">
        <title>Taxonomic description and genome sequence of Bacillus campisalis sp. nov., a novel member of the genus Bacillus isolated from solar saltern.</title>
        <authorList>
            <person name="Mathan Kumar R."/>
            <person name="Kaur G."/>
            <person name="Kumar A."/>
            <person name="Singh N.K."/>
            <person name="Kaur N."/>
            <person name="Kumar N."/>
            <person name="Mayilraj S."/>
        </authorList>
    </citation>
    <scope>NUCLEOTIDE SEQUENCE [LARGE SCALE GENOMIC DNA]</scope>
    <source>
        <strain evidence="5 6">SA2-6</strain>
    </source>
</reference>
<feature type="domain" description="HTH deoR-type" evidence="4">
    <location>
        <begin position="5"/>
        <end position="60"/>
    </location>
</feature>
<evidence type="ECO:0000256" key="3">
    <source>
        <dbReference type="ARBA" id="ARBA00023163"/>
    </source>
</evidence>
<comment type="caution">
    <text evidence="5">The sequence shown here is derived from an EMBL/GenBank/DDBJ whole genome shotgun (WGS) entry which is preliminary data.</text>
</comment>
<dbReference type="GO" id="GO:0003677">
    <property type="term" value="F:DNA binding"/>
    <property type="evidence" value="ECO:0007669"/>
    <property type="project" value="UniProtKB-KW"/>
</dbReference>
<dbReference type="PATRIC" id="fig|1408103.3.peg.387"/>
<evidence type="ECO:0000256" key="1">
    <source>
        <dbReference type="ARBA" id="ARBA00023015"/>
    </source>
</evidence>
<dbReference type="InterPro" id="IPR001034">
    <property type="entry name" value="DeoR_HTH"/>
</dbReference>
<proteinExistence type="predicted"/>
<protein>
    <recommendedName>
        <fullName evidence="4">HTH deoR-type domain-containing protein</fullName>
    </recommendedName>
</protein>
<dbReference type="InterPro" id="IPR036390">
    <property type="entry name" value="WH_DNA-bd_sf"/>
</dbReference>
<keyword evidence="1" id="KW-0805">Transcription regulation</keyword>
<dbReference type="Pfam" id="PF08220">
    <property type="entry name" value="HTH_DeoR"/>
    <property type="match status" value="1"/>
</dbReference>
<dbReference type="OrthoDB" id="9797223at2"/>
<dbReference type="SUPFAM" id="SSF100950">
    <property type="entry name" value="NagB/RpiA/CoA transferase-like"/>
    <property type="match status" value="1"/>
</dbReference>
<dbReference type="SUPFAM" id="SSF46785">
    <property type="entry name" value="Winged helix' DNA-binding domain"/>
    <property type="match status" value="1"/>
</dbReference>
<organism evidence="5 6">
    <name type="scientific">Mesobacillus campisalis</name>
    <dbReference type="NCBI Taxonomy" id="1408103"/>
    <lineage>
        <taxon>Bacteria</taxon>
        <taxon>Bacillati</taxon>
        <taxon>Bacillota</taxon>
        <taxon>Bacilli</taxon>
        <taxon>Bacillales</taxon>
        <taxon>Bacillaceae</taxon>
        <taxon>Mesobacillus</taxon>
    </lineage>
</organism>
<dbReference type="EMBL" id="LAYY01000001">
    <property type="protein sequence ID" value="KKK40014.1"/>
    <property type="molecule type" value="Genomic_DNA"/>
</dbReference>
<dbReference type="PANTHER" id="PTHR30363:SF44">
    <property type="entry name" value="AGA OPERON TRANSCRIPTIONAL REPRESSOR-RELATED"/>
    <property type="match status" value="1"/>
</dbReference>
<dbReference type="SMART" id="SM01134">
    <property type="entry name" value="DeoRC"/>
    <property type="match status" value="1"/>
</dbReference>